<dbReference type="InterPro" id="IPR032466">
    <property type="entry name" value="Metal_Hydrolase"/>
</dbReference>
<dbReference type="InterPro" id="IPR008257">
    <property type="entry name" value="Pept_M19"/>
</dbReference>
<evidence type="ECO:0000313" key="3">
    <source>
        <dbReference type="EMBL" id="CAD7084413.1"/>
    </source>
</evidence>
<comment type="similarity">
    <text evidence="1">Belongs to the metallo-dependent hydrolases superfamily. Peptidase M19 family.</text>
</comment>
<dbReference type="EC" id="3.4.13.19" evidence="1"/>
<proteinExistence type="inferred from homology"/>
<keyword evidence="2" id="KW-0472">Membrane</keyword>
<comment type="subunit">
    <text evidence="1">Homodimer; disulfide-linked.</text>
</comment>
<dbReference type="GO" id="GO:0046872">
    <property type="term" value="F:metal ion binding"/>
    <property type="evidence" value="ECO:0007669"/>
    <property type="project" value="UniProtKB-UniRule"/>
</dbReference>
<keyword evidence="1" id="KW-0482">Metalloprotease</keyword>
<dbReference type="OrthoDB" id="445695at2759"/>
<dbReference type="Proteomes" id="UP000594454">
    <property type="component" value="Chromosome 3"/>
</dbReference>
<keyword evidence="1" id="KW-0325">Glycoprotein</keyword>
<dbReference type="GO" id="GO:0070573">
    <property type="term" value="F:metallodipeptidase activity"/>
    <property type="evidence" value="ECO:0007669"/>
    <property type="project" value="InterPro"/>
</dbReference>
<organism evidence="3 4">
    <name type="scientific">Hermetia illucens</name>
    <name type="common">Black soldier fly</name>
    <dbReference type="NCBI Taxonomy" id="343691"/>
    <lineage>
        <taxon>Eukaryota</taxon>
        <taxon>Metazoa</taxon>
        <taxon>Ecdysozoa</taxon>
        <taxon>Arthropoda</taxon>
        <taxon>Hexapoda</taxon>
        <taxon>Insecta</taxon>
        <taxon>Pterygota</taxon>
        <taxon>Neoptera</taxon>
        <taxon>Endopterygota</taxon>
        <taxon>Diptera</taxon>
        <taxon>Brachycera</taxon>
        <taxon>Stratiomyomorpha</taxon>
        <taxon>Stratiomyidae</taxon>
        <taxon>Hermetiinae</taxon>
        <taxon>Hermetia</taxon>
    </lineage>
</organism>
<keyword evidence="1" id="KW-0378">Hydrolase</keyword>
<evidence type="ECO:0000256" key="2">
    <source>
        <dbReference type="SAM" id="Phobius"/>
    </source>
</evidence>
<sequence length="441" mass="48043">MNAVPVPSHDFMELHPVHQHQPHCKQQCFVFTDIADIELPPEITKYSEKMKNGSIQSYKKENIAAIEPQSTKSRKIAIAVGILLICLALAGGIPLALQLRSSSLLEARIAFIRRLLKESPLVEGYWKPQITSNLTKSFAELKTNNIGAVFWPIPVPCGAQYLDAVQLALEGIDEAQRSTSKSTSMVIVESADEMETAHLRGETAVVLGLSGGHALGASLAVLRSMHLLGIRFVSLASLGCTTPWVAAAYKQEHVVEENYTNSLTDFGVTVLHEMSRLGMLVEISQLSEPAMTTALRAAKAPVLISNAAPASMCNGSNIASIPDHILSLLPQNGGVLMLNMEKCGDRLLSVREAINGINYVRALAGVDHVGLSGSPGSYLYLLAELARDRLWGNAAIKKLVGGNIVRVLREVEVQKNRLPLNEEWIPRELIEGNSYCRYPEI</sequence>
<keyword evidence="1" id="KW-0479">Metal-binding</keyword>
<keyword evidence="2" id="KW-1133">Transmembrane helix</keyword>
<accession>A0A7R8UQX9</accession>
<reference evidence="3 4" key="1">
    <citation type="submission" date="2020-11" db="EMBL/GenBank/DDBJ databases">
        <authorList>
            <person name="Wallbank WR R."/>
            <person name="Pardo Diaz C."/>
            <person name="Kozak K."/>
            <person name="Martin S."/>
            <person name="Jiggins C."/>
            <person name="Moest M."/>
            <person name="Warren A I."/>
            <person name="Generalovic N T."/>
            <person name="Byers J.R.P. K."/>
            <person name="Montejo-Kovacevich G."/>
            <person name="Yen C E."/>
        </authorList>
    </citation>
    <scope>NUCLEOTIDE SEQUENCE [LARGE SCALE GENOMIC DNA]</scope>
</reference>
<evidence type="ECO:0000256" key="1">
    <source>
        <dbReference type="RuleBase" id="RU341113"/>
    </source>
</evidence>
<dbReference type="PANTHER" id="PTHR10443:SF21">
    <property type="entry name" value="DIPEPTIDASE"/>
    <property type="match status" value="1"/>
</dbReference>
<keyword evidence="4" id="KW-1185">Reference proteome</keyword>
<protein>
    <recommendedName>
        <fullName evidence="1">Dipeptidase</fullName>
        <ecNumber evidence="1">3.4.13.19</ecNumber>
    </recommendedName>
</protein>
<dbReference type="GO" id="GO:0006508">
    <property type="term" value="P:proteolysis"/>
    <property type="evidence" value="ECO:0007669"/>
    <property type="project" value="UniProtKB-KW"/>
</dbReference>
<keyword evidence="1" id="KW-0336">GPI-anchor</keyword>
<name>A0A7R8UQX9_HERIL</name>
<dbReference type="PANTHER" id="PTHR10443">
    <property type="entry name" value="MICROSOMAL DIPEPTIDASE"/>
    <property type="match status" value="1"/>
</dbReference>
<dbReference type="GO" id="GO:0098552">
    <property type="term" value="C:side of membrane"/>
    <property type="evidence" value="ECO:0007669"/>
    <property type="project" value="UniProtKB-KW"/>
</dbReference>
<dbReference type="Pfam" id="PF01244">
    <property type="entry name" value="Peptidase_M19"/>
    <property type="match status" value="1"/>
</dbReference>
<dbReference type="PROSITE" id="PS51365">
    <property type="entry name" value="RENAL_DIPEPTIDASE_2"/>
    <property type="match status" value="1"/>
</dbReference>
<comment type="subcellular location">
    <subcellularLocation>
        <location evidence="1">Membrane</location>
        <topology evidence="1">Lipid-anchor</topology>
        <topology evidence="1">GPI-anchor</topology>
    </subcellularLocation>
</comment>
<comment type="cofactor">
    <cofactor evidence="1">
        <name>Zn(2+)</name>
        <dbReference type="ChEBI" id="CHEBI:29105"/>
    </cofactor>
</comment>
<comment type="catalytic activity">
    <reaction evidence="1">
        <text>an L-aminoacyl-L-amino acid + H2O = 2 an L-alpha-amino acid</text>
        <dbReference type="Rhea" id="RHEA:48940"/>
        <dbReference type="ChEBI" id="CHEBI:15377"/>
        <dbReference type="ChEBI" id="CHEBI:59869"/>
        <dbReference type="ChEBI" id="CHEBI:77460"/>
        <dbReference type="EC" id="3.4.13.19"/>
    </reaction>
</comment>
<feature type="transmembrane region" description="Helical" evidence="2">
    <location>
        <begin position="76"/>
        <end position="97"/>
    </location>
</feature>
<keyword evidence="1" id="KW-0645">Protease</keyword>
<keyword evidence="1" id="KW-0449">Lipoprotein</keyword>
<evidence type="ECO:0000313" key="4">
    <source>
        <dbReference type="Proteomes" id="UP000594454"/>
    </source>
</evidence>
<dbReference type="OMA" id="VEGYWAP"/>
<dbReference type="Gene3D" id="3.20.20.140">
    <property type="entry name" value="Metal-dependent hydrolases"/>
    <property type="match status" value="1"/>
</dbReference>
<keyword evidence="1" id="KW-0224">Dipeptidase</keyword>
<dbReference type="SUPFAM" id="SSF51556">
    <property type="entry name" value="Metallo-dependent hydrolases"/>
    <property type="match status" value="1"/>
</dbReference>
<keyword evidence="1" id="KW-0862">Zinc</keyword>
<gene>
    <name evidence="3" type="ORF">HERILL_LOCUS7308</name>
</gene>
<keyword evidence="2" id="KW-0812">Transmembrane</keyword>
<dbReference type="EMBL" id="LR899011">
    <property type="protein sequence ID" value="CAD7084413.1"/>
    <property type="molecule type" value="Genomic_DNA"/>
</dbReference>
<dbReference type="InParanoid" id="A0A7R8UQX9"/>
<dbReference type="AlphaFoldDB" id="A0A7R8UQX9"/>
<keyword evidence="1" id="KW-1015">Disulfide bond</keyword>